<dbReference type="GeneID" id="6083190"/>
<organism evidence="3">
    <name type="scientific">Laccaria bicolor (strain S238N-H82 / ATCC MYA-4686)</name>
    <name type="common">Bicoloured deceiver</name>
    <name type="synonym">Laccaria laccata var. bicolor</name>
    <dbReference type="NCBI Taxonomy" id="486041"/>
    <lineage>
        <taxon>Eukaryota</taxon>
        <taxon>Fungi</taxon>
        <taxon>Dikarya</taxon>
        <taxon>Basidiomycota</taxon>
        <taxon>Agaricomycotina</taxon>
        <taxon>Agaricomycetes</taxon>
        <taxon>Agaricomycetidae</taxon>
        <taxon>Agaricales</taxon>
        <taxon>Agaricineae</taxon>
        <taxon>Hydnangiaceae</taxon>
        <taxon>Laccaria</taxon>
    </lineage>
</organism>
<dbReference type="InterPro" id="IPR002925">
    <property type="entry name" value="Dienelactn_hydro"/>
</dbReference>
<evidence type="ECO:0000313" key="3">
    <source>
        <dbReference type="Proteomes" id="UP000001194"/>
    </source>
</evidence>
<keyword evidence="3" id="KW-1185">Reference proteome</keyword>
<dbReference type="PANTHER" id="PTHR17630">
    <property type="entry name" value="DIENELACTONE HYDROLASE"/>
    <property type="match status" value="1"/>
</dbReference>
<dbReference type="Gene3D" id="3.40.50.1820">
    <property type="entry name" value="alpha/beta hydrolase"/>
    <property type="match status" value="1"/>
</dbReference>
<dbReference type="EMBL" id="DS547136">
    <property type="protein sequence ID" value="EDR01725.1"/>
    <property type="molecule type" value="Genomic_DNA"/>
</dbReference>
<accession>B0DUD8</accession>
<feature type="domain" description="Dienelactone hydrolase" evidence="1">
    <location>
        <begin position="33"/>
        <end position="234"/>
    </location>
</feature>
<evidence type="ECO:0000259" key="1">
    <source>
        <dbReference type="Pfam" id="PF01738"/>
    </source>
</evidence>
<dbReference type="KEGG" id="lbc:LACBIDRAFT_310457"/>
<proteinExistence type="predicted"/>
<dbReference type="HOGENOM" id="CLU_054590_2_0_1"/>
<dbReference type="OrthoDB" id="10019231at2759"/>
<dbReference type="Proteomes" id="UP000001194">
    <property type="component" value="Unassembled WGS sequence"/>
</dbReference>
<gene>
    <name evidence="2" type="ORF">LACBIDRAFT_310457</name>
</gene>
<dbReference type="InterPro" id="IPR029058">
    <property type="entry name" value="AB_hydrolase_fold"/>
</dbReference>
<name>B0DUD8_LACBS</name>
<sequence>MSCPRCIQGFILPGEPTGTIQPDFHYAYLAPAPNGEPSKRAVLLFTDVFGLLLQNPKIMADTMAKELGCDVWVPDYFRGRPPMSLTSMTPDRAGVKMTLWDWVKFAGIAFRNLPALIASRPAVVDKRLASVNSFFALLKEKKIYEKIGAVGYCFGGATAARMGSNNYLNSIVIAHPAPISDSVLKSISIPTAWACAEDDMFFPEMKRNKAEAVFAARKDTDTFVDYEFKVYKGVQLLALVVLRLSQMVIIGTAHGFASRPNLELPEIKAAHEQALEQTIAWFQKTLILSEPVQEITEG</sequence>
<evidence type="ECO:0000313" key="2">
    <source>
        <dbReference type="EMBL" id="EDR01725.1"/>
    </source>
</evidence>
<dbReference type="SUPFAM" id="SSF53474">
    <property type="entry name" value="alpha/beta-Hydrolases"/>
    <property type="match status" value="1"/>
</dbReference>
<dbReference type="InParanoid" id="B0DUD8"/>
<dbReference type="STRING" id="486041.B0DUD8"/>
<protein>
    <submittedName>
        <fullName evidence="2">Dienelactone hydrolase endo-1,3,1,4-beta-D-glucanase</fullName>
    </submittedName>
</protein>
<dbReference type="RefSeq" id="XP_001887538.1">
    <property type="nucleotide sequence ID" value="XM_001887503.1"/>
</dbReference>
<dbReference type="GO" id="GO:0016787">
    <property type="term" value="F:hydrolase activity"/>
    <property type="evidence" value="ECO:0007669"/>
    <property type="project" value="UniProtKB-KW"/>
</dbReference>
<dbReference type="Pfam" id="PF01738">
    <property type="entry name" value="DLH"/>
    <property type="match status" value="1"/>
</dbReference>
<dbReference type="PANTHER" id="PTHR17630:SF44">
    <property type="entry name" value="PROTEIN AIM2"/>
    <property type="match status" value="1"/>
</dbReference>
<dbReference type="AlphaFoldDB" id="B0DUD8"/>
<keyword evidence="2" id="KW-0378">Hydrolase</keyword>
<reference evidence="2 3" key="1">
    <citation type="journal article" date="2008" name="Nature">
        <title>The genome of Laccaria bicolor provides insights into mycorrhizal symbiosis.</title>
        <authorList>
            <person name="Martin F."/>
            <person name="Aerts A."/>
            <person name="Ahren D."/>
            <person name="Brun A."/>
            <person name="Danchin E.G.J."/>
            <person name="Duchaussoy F."/>
            <person name="Gibon J."/>
            <person name="Kohler A."/>
            <person name="Lindquist E."/>
            <person name="Pereda V."/>
            <person name="Salamov A."/>
            <person name="Shapiro H.J."/>
            <person name="Wuyts J."/>
            <person name="Blaudez D."/>
            <person name="Buee M."/>
            <person name="Brokstein P."/>
            <person name="Canbaeck B."/>
            <person name="Cohen D."/>
            <person name="Courty P.E."/>
            <person name="Coutinho P.M."/>
            <person name="Delaruelle C."/>
            <person name="Detter J.C."/>
            <person name="Deveau A."/>
            <person name="DiFazio S."/>
            <person name="Duplessis S."/>
            <person name="Fraissinet-Tachet L."/>
            <person name="Lucic E."/>
            <person name="Frey-Klett P."/>
            <person name="Fourrey C."/>
            <person name="Feussner I."/>
            <person name="Gay G."/>
            <person name="Grimwood J."/>
            <person name="Hoegger P.J."/>
            <person name="Jain P."/>
            <person name="Kilaru S."/>
            <person name="Labbe J."/>
            <person name="Lin Y.C."/>
            <person name="Legue V."/>
            <person name="Le Tacon F."/>
            <person name="Marmeisse R."/>
            <person name="Melayah D."/>
            <person name="Montanini B."/>
            <person name="Muratet M."/>
            <person name="Nehls U."/>
            <person name="Niculita-Hirzel H."/>
            <person name="Oudot-Le Secq M.P."/>
            <person name="Peter M."/>
            <person name="Quesneville H."/>
            <person name="Rajashekar B."/>
            <person name="Reich M."/>
            <person name="Rouhier N."/>
            <person name="Schmutz J."/>
            <person name="Yin T."/>
            <person name="Chalot M."/>
            <person name="Henrissat B."/>
            <person name="Kuees U."/>
            <person name="Lucas S."/>
            <person name="Van de Peer Y."/>
            <person name="Podila G.K."/>
            <person name="Polle A."/>
            <person name="Pukkila P.J."/>
            <person name="Richardson P.M."/>
            <person name="Rouze P."/>
            <person name="Sanders I.R."/>
            <person name="Stajich J.E."/>
            <person name="Tunlid A."/>
            <person name="Tuskan G."/>
            <person name="Grigoriev I.V."/>
        </authorList>
    </citation>
    <scope>NUCLEOTIDE SEQUENCE [LARGE SCALE GENOMIC DNA]</scope>
    <source>
        <strain evidence="3">S238N-H82 / ATCC MYA-4686</strain>
    </source>
</reference>